<keyword evidence="2 10" id="KW-0479">Metal-binding</keyword>
<dbReference type="HAMAP" id="MF_01470">
    <property type="entry name" value="Cas1"/>
    <property type="match status" value="1"/>
</dbReference>
<dbReference type="Pfam" id="PF01867">
    <property type="entry name" value="Cas_Cas1"/>
    <property type="match status" value="1"/>
</dbReference>
<dbReference type="GO" id="GO:0046872">
    <property type="term" value="F:metal ion binding"/>
    <property type="evidence" value="ECO:0007669"/>
    <property type="project" value="UniProtKB-UniRule"/>
</dbReference>
<dbReference type="GO" id="GO:0016787">
    <property type="term" value="F:hydrolase activity"/>
    <property type="evidence" value="ECO:0007669"/>
    <property type="project" value="UniProtKB-KW"/>
</dbReference>
<evidence type="ECO:0000313" key="12">
    <source>
        <dbReference type="Proteomes" id="UP000294567"/>
    </source>
</evidence>
<evidence type="ECO:0000313" key="11">
    <source>
        <dbReference type="EMBL" id="TCS90544.1"/>
    </source>
</evidence>
<comment type="similarity">
    <text evidence="10">Belongs to the CRISPR-associated endonuclease Cas1 family.</text>
</comment>
<proteinExistence type="inferred from homology"/>
<keyword evidence="3 10" id="KW-0255">Endonuclease</keyword>
<comment type="caution">
    <text evidence="11">The sequence shown here is derived from an EMBL/GenBank/DDBJ whole genome shotgun (WGS) entry which is preliminary data.</text>
</comment>
<comment type="function">
    <text evidence="10">CRISPR (clustered regularly interspaced short palindromic repeat), is an adaptive immune system that provides protection against mobile genetic elements (viruses, transposable elements and conjugative plasmids). CRISPR clusters contain spacers, sequences complementary to antecedent mobile elements, and target invading nucleic acids. CRISPR clusters are transcribed and processed into CRISPR RNA (crRNA). Acts as a dsDNA endonuclease. Involved in the integration of spacer DNA into the CRISPR cassette.</text>
</comment>
<dbReference type="AlphaFoldDB" id="A0A4R3KYZ4"/>
<dbReference type="InterPro" id="IPR050646">
    <property type="entry name" value="Cas1"/>
</dbReference>
<reference evidence="11 12" key="1">
    <citation type="submission" date="2019-03" db="EMBL/GenBank/DDBJ databases">
        <title>Genomic Encyclopedia of Type Strains, Phase IV (KMG-IV): sequencing the most valuable type-strain genomes for metagenomic binning, comparative biology and taxonomic classification.</title>
        <authorList>
            <person name="Goeker M."/>
        </authorList>
    </citation>
    <scope>NUCLEOTIDE SEQUENCE [LARGE SCALE GENOMIC DNA]</scope>
    <source>
        <strain evidence="11 12">DSM 26752</strain>
    </source>
</reference>
<dbReference type="InterPro" id="IPR002729">
    <property type="entry name" value="CRISPR-assoc_Cas1"/>
</dbReference>
<keyword evidence="6 10" id="KW-0051">Antiviral defense</keyword>
<keyword evidence="8 10" id="KW-0464">Manganese</keyword>
<dbReference type="InterPro" id="IPR042206">
    <property type="entry name" value="CRISPR-assoc_Cas1_C"/>
</dbReference>
<protein>
    <recommendedName>
        <fullName evidence="10">CRISPR-associated endonuclease Cas1</fullName>
        <ecNumber evidence="10">3.1.-.-</ecNumber>
    </recommendedName>
</protein>
<sequence length="301" mass="34999">MVDDGDHLKVYLDNVEIHKGENKYVIPLSDIGVIVLDGMTTSITTRLLAACSSYNVVLVTCDKKHIPCGMYIPFNQHSRTVKMVRKQVQWGENVKDKLWQKIIKYKIYNQSEVLYLFTRNEEKYIQLQNYITDVLPGDTSNREGHAAKVYFNTIFGNDFSRGIDCIENAMLNYGYAIIRAYITRAIVSYGYNPCLGIFHKSEYNSFCLADDFLEIFRPVIDAYVINYLLESEEEVKFLSQEVRAYLIGILSFRVRFDNQYQKISTVIDKFVLQCFDYLDPEKDNKNQILNIKIKTLEGIKK</sequence>
<evidence type="ECO:0000256" key="10">
    <source>
        <dbReference type="HAMAP-Rule" id="MF_01470"/>
    </source>
</evidence>
<dbReference type="GO" id="GO:0004520">
    <property type="term" value="F:DNA endonuclease activity"/>
    <property type="evidence" value="ECO:0007669"/>
    <property type="project" value="InterPro"/>
</dbReference>
<dbReference type="PANTHER" id="PTHR34353:SF2">
    <property type="entry name" value="CRISPR-ASSOCIATED ENDONUCLEASE CAS1 1"/>
    <property type="match status" value="1"/>
</dbReference>
<gene>
    <name evidence="10" type="primary">cas1</name>
    <name evidence="11" type="ORF">EDD65_10485</name>
</gene>
<name>A0A4R3KYZ4_9FIRM</name>
<evidence type="ECO:0000256" key="8">
    <source>
        <dbReference type="ARBA" id="ARBA00023211"/>
    </source>
</evidence>
<dbReference type="NCBIfam" id="TIGR00287">
    <property type="entry name" value="cas1"/>
    <property type="match status" value="1"/>
</dbReference>
<dbReference type="Proteomes" id="UP000294567">
    <property type="component" value="Unassembled WGS sequence"/>
</dbReference>
<keyword evidence="7 10" id="KW-0238">DNA-binding</keyword>
<dbReference type="EC" id="3.1.-.-" evidence="10"/>
<feature type="binding site" evidence="10">
    <location>
        <position position="214"/>
    </location>
    <ligand>
        <name>Mn(2+)</name>
        <dbReference type="ChEBI" id="CHEBI:29035"/>
    </ligand>
</feature>
<evidence type="ECO:0000256" key="6">
    <source>
        <dbReference type="ARBA" id="ARBA00023118"/>
    </source>
</evidence>
<comment type="subunit">
    <text evidence="9 10">Homodimer, forms a heterotetramer with a Cas2 homodimer.</text>
</comment>
<evidence type="ECO:0000256" key="2">
    <source>
        <dbReference type="ARBA" id="ARBA00022723"/>
    </source>
</evidence>
<keyword evidence="4 10" id="KW-0378">Hydrolase</keyword>
<dbReference type="EMBL" id="SMAE01000004">
    <property type="protein sequence ID" value="TCS90544.1"/>
    <property type="molecule type" value="Genomic_DNA"/>
</dbReference>
<evidence type="ECO:0000256" key="5">
    <source>
        <dbReference type="ARBA" id="ARBA00022842"/>
    </source>
</evidence>
<evidence type="ECO:0000256" key="1">
    <source>
        <dbReference type="ARBA" id="ARBA00022722"/>
    </source>
</evidence>
<dbReference type="PANTHER" id="PTHR34353">
    <property type="entry name" value="CRISPR-ASSOCIATED ENDONUCLEASE CAS1 1"/>
    <property type="match status" value="1"/>
</dbReference>
<comment type="cofactor">
    <cofactor evidence="10">
        <name>Mg(2+)</name>
        <dbReference type="ChEBI" id="CHEBI:18420"/>
    </cofactor>
    <cofactor evidence="10">
        <name>Mn(2+)</name>
        <dbReference type="ChEBI" id="CHEBI:29035"/>
    </cofactor>
</comment>
<keyword evidence="5 10" id="KW-0460">Magnesium</keyword>
<dbReference type="GO" id="GO:0043571">
    <property type="term" value="P:maintenance of CRISPR repeat elements"/>
    <property type="evidence" value="ECO:0007669"/>
    <property type="project" value="UniProtKB-UniRule"/>
</dbReference>
<dbReference type="NCBIfam" id="TIGR03639">
    <property type="entry name" value="cas1_NMENI"/>
    <property type="match status" value="1"/>
</dbReference>
<keyword evidence="1 10" id="KW-0540">Nuclease</keyword>
<dbReference type="Gene3D" id="1.20.120.920">
    <property type="entry name" value="CRISPR-associated endonuclease Cas1, C-terminal domain"/>
    <property type="match status" value="1"/>
</dbReference>
<dbReference type="InterPro" id="IPR019855">
    <property type="entry name" value="CRISPR-assoc_Cas1_NMENI"/>
</dbReference>
<evidence type="ECO:0000256" key="7">
    <source>
        <dbReference type="ARBA" id="ARBA00023125"/>
    </source>
</evidence>
<keyword evidence="12" id="KW-1185">Reference proteome</keyword>
<feature type="binding site" evidence="10">
    <location>
        <position position="143"/>
    </location>
    <ligand>
        <name>Mn(2+)</name>
        <dbReference type="ChEBI" id="CHEBI:29035"/>
    </ligand>
</feature>
<evidence type="ECO:0000256" key="9">
    <source>
        <dbReference type="ARBA" id="ARBA00038592"/>
    </source>
</evidence>
<organism evidence="11 12">
    <name type="scientific">Keratinibaculum paraultunense</name>
    <dbReference type="NCBI Taxonomy" id="1278232"/>
    <lineage>
        <taxon>Bacteria</taxon>
        <taxon>Bacillati</taxon>
        <taxon>Bacillota</taxon>
        <taxon>Tissierellia</taxon>
        <taxon>Tissierellales</taxon>
        <taxon>Tepidimicrobiaceae</taxon>
        <taxon>Keratinibaculum</taxon>
    </lineage>
</organism>
<evidence type="ECO:0000256" key="3">
    <source>
        <dbReference type="ARBA" id="ARBA00022759"/>
    </source>
</evidence>
<dbReference type="GO" id="GO:0003677">
    <property type="term" value="F:DNA binding"/>
    <property type="evidence" value="ECO:0007669"/>
    <property type="project" value="UniProtKB-KW"/>
</dbReference>
<accession>A0A4R3KYZ4</accession>
<dbReference type="GO" id="GO:0051607">
    <property type="term" value="P:defense response to virus"/>
    <property type="evidence" value="ECO:0007669"/>
    <property type="project" value="UniProtKB-UniRule"/>
</dbReference>
<evidence type="ECO:0000256" key="4">
    <source>
        <dbReference type="ARBA" id="ARBA00022801"/>
    </source>
</evidence>
<feature type="binding site" evidence="10">
    <location>
        <position position="199"/>
    </location>
    <ligand>
        <name>Mn(2+)</name>
        <dbReference type="ChEBI" id="CHEBI:29035"/>
    </ligand>
</feature>